<dbReference type="InterPro" id="IPR017853">
    <property type="entry name" value="GH"/>
</dbReference>
<evidence type="ECO:0000256" key="5">
    <source>
        <dbReference type="SAM" id="MobiDB-lite"/>
    </source>
</evidence>
<feature type="domain" description="Glycoside hydrolase family 31 TIM barrel" evidence="6">
    <location>
        <begin position="286"/>
        <end position="420"/>
    </location>
</feature>
<comment type="similarity">
    <text evidence="1 4">Belongs to the glycosyl hydrolase 31 family.</text>
</comment>
<gene>
    <name evidence="7" type="ORF">A2867_02205</name>
</gene>
<evidence type="ECO:0000313" key="8">
    <source>
        <dbReference type="Proteomes" id="UP000177555"/>
    </source>
</evidence>
<accession>A0A1F5JM68</accession>
<feature type="compositionally biased region" description="Gly residues" evidence="5">
    <location>
        <begin position="1"/>
        <end position="10"/>
    </location>
</feature>
<evidence type="ECO:0000256" key="4">
    <source>
        <dbReference type="RuleBase" id="RU361185"/>
    </source>
</evidence>
<protein>
    <recommendedName>
        <fullName evidence="6">Glycoside hydrolase family 31 TIM barrel domain-containing protein</fullName>
    </recommendedName>
</protein>
<feature type="region of interest" description="Disordered" evidence="5">
    <location>
        <begin position="1"/>
        <end position="26"/>
    </location>
</feature>
<evidence type="ECO:0000256" key="3">
    <source>
        <dbReference type="ARBA" id="ARBA00023295"/>
    </source>
</evidence>
<comment type="caution">
    <text evidence="7">The sequence shown here is derived from an EMBL/GenBank/DDBJ whole genome shotgun (WGS) entry which is preliminary data.</text>
</comment>
<organism evidence="7 8">
    <name type="scientific">Candidatus Daviesbacteria bacterium RIFCSPHIGHO2_01_FULL_40_11</name>
    <dbReference type="NCBI Taxonomy" id="1797762"/>
    <lineage>
        <taxon>Bacteria</taxon>
        <taxon>Candidatus Daviesiibacteriota</taxon>
    </lineage>
</organism>
<dbReference type="PANTHER" id="PTHR43053">
    <property type="entry name" value="GLYCOSIDASE FAMILY 31"/>
    <property type="match status" value="1"/>
</dbReference>
<dbReference type="GO" id="GO:0005975">
    <property type="term" value="P:carbohydrate metabolic process"/>
    <property type="evidence" value="ECO:0007669"/>
    <property type="project" value="InterPro"/>
</dbReference>
<dbReference type="Gene3D" id="3.20.20.70">
    <property type="entry name" value="Aldolase class I"/>
    <property type="match status" value="1"/>
</dbReference>
<dbReference type="AlphaFoldDB" id="A0A1F5JM68"/>
<evidence type="ECO:0000256" key="1">
    <source>
        <dbReference type="ARBA" id="ARBA00007806"/>
    </source>
</evidence>
<dbReference type="Pfam" id="PF01055">
    <property type="entry name" value="Glyco_hydro_31_2nd"/>
    <property type="match status" value="1"/>
</dbReference>
<reference evidence="7 8" key="1">
    <citation type="journal article" date="2016" name="Nat. Commun.">
        <title>Thousands of microbial genomes shed light on interconnected biogeochemical processes in an aquifer system.</title>
        <authorList>
            <person name="Anantharaman K."/>
            <person name="Brown C.T."/>
            <person name="Hug L.A."/>
            <person name="Sharon I."/>
            <person name="Castelle C.J."/>
            <person name="Probst A.J."/>
            <person name="Thomas B.C."/>
            <person name="Singh A."/>
            <person name="Wilkins M.J."/>
            <person name="Karaoz U."/>
            <person name="Brodie E.L."/>
            <person name="Williams K.H."/>
            <person name="Hubbard S.S."/>
            <person name="Banfield J.F."/>
        </authorList>
    </citation>
    <scope>NUCLEOTIDE SEQUENCE [LARGE SCALE GENOMIC DNA]</scope>
</reference>
<sequence length="616" mass="68366">MTEGGGGGGPELSIPEQESSRASERWVTPTQAIINSPDGSRAININPIFRDVLTKEGQRIGQVLEVTVPVNAGDQLASLDFRFKKDQQGDLQVLPGGWGSWSSSTAGETDKLIGMRTYDKSLGGKTTPFIEPGTGGEEIPKTEGRSYGWLGFRNLDPRDGESKENLVLGEIPSFDGIGGIRYRQEGDNIIVTVAKKLEGVTSQRPVTFRIFLGHAKPERQETALGKPKIMNQYADLMVVFSKELLKLVGNVPLMKDRAIGFSWAAYGPGITQKIIEEEIKARKGIDDTYTIDDGWEEASGSFRIDVRKFPNLAGLTQKMKEAGMKPGIWVCPFRVAGEGKGLPKEWFMKDEKGNPREIKLPNPVVGFLEKHIAKTRALDISIPEVRAYLADRFLDLAKMGFEVFKADYLSVPFTGQLQNKDKTSVEYYRQTFEEIRQRIRSELGKEIEIIGCGAPMMESIGLFNGMRITMDSALPNPEGMPVIGKTVPFLKRIPGLLQLYSKSNTGMYHDAVAVAGRRTLLFKGVHGLILDGIHIADEDIPLNPDKRNRLNQSILAINRLGVSNLFVGDSLVRAGERGRQAWRDFIDIFKRGNVDLMFGDRRLPKIPRRFSLPKAA</sequence>
<proteinExistence type="inferred from homology"/>
<dbReference type="InterPro" id="IPR050985">
    <property type="entry name" value="Alpha-glycosidase_related"/>
</dbReference>
<keyword evidence="3 4" id="KW-0326">Glycosidase</keyword>
<dbReference type="Proteomes" id="UP000177555">
    <property type="component" value="Unassembled WGS sequence"/>
</dbReference>
<dbReference type="GO" id="GO:0004557">
    <property type="term" value="F:alpha-galactosidase activity"/>
    <property type="evidence" value="ECO:0007669"/>
    <property type="project" value="TreeGrafter"/>
</dbReference>
<dbReference type="InterPro" id="IPR000322">
    <property type="entry name" value="Glyco_hydro_31_TIM"/>
</dbReference>
<evidence type="ECO:0000259" key="6">
    <source>
        <dbReference type="Pfam" id="PF01055"/>
    </source>
</evidence>
<name>A0A1F5JM68_9BACT</name>
<evidence type="ECO:0000313" key="7">
    <source>
        <dbReference type="EMBL" id="OGE29648.1"/>
    </source>
</evidence>
<dbReference type="InterPro" id="IPR013785">
    <property type="entry name" value="Aldolase_TIM"/>
</dbReference>
<keyword evidence="2 4" id="KW-0378">Hydrolase</keyword>
<dbReference type="PANTHER" id="PTHR43053:SF3">
    <property type="entry name" value="ALPHA-GALACTOSIDASE C-RELATED"/>
    <property type="match status" value="1"/>
</dbReference>
<dbReference type="EMBL" id="MFCP01000003">
    <property type="protein sequence ID" value="OGE29648.1"/>
    <property type="molecule type" value="Genomic_DNA"/>
</dbReference>
<evidence type="ECO:0000256" key="2">
    <source>
        <dbReference type="ARBA" id="ARBA00022801"/>
    </source>
</evidence>
<dbReference type="SUPFAM" id="SSF51445">
    <property type="entry name" value="(Trans)glycosidases"/>
    <property type="match status" value="1"/>
</dbReference>